<organism evidence="2 3">
    <name type="scientific">Pseudolysobacter antarcticus</name>
    <dbReference type="NCBI Taxonomy" id="2511995"/>
    <lineage>
        <taxon>Bacteria</taxon>
        <taxon>Pseudomonadati</taxon>
        <taxon>Pseudomonadota</taxon>
        <taxon>Gammaproteobacteria</taxon>
        <taxon>Lysobacterales</taxon>
        <taxon>Rhodanobacteraceae</taxon>
        <taxon>Pseudolysobacter</taxon>
    </lineage>
</organism>
<accession>A0A411HLX4</accession>
<proteinExistence type="predicted"/>
<dbReference type="Proteomes" id="UP000291562">
    <property type="component" value="Chromosome"/>
</dbReference>
<reference evidence="2 3" key="1">
    <citation type="submission" date="2019-01" db="EMBL/GenBank/DDBJ databases">
        <title>Pseudolysobacter antarctica gen. nov., sp. nov., isolated from Fildes Peninsula, Antarctica.</title>
        <authorList>
            <person name="Wei Z."/>
            <person name="Peng F."/>
        </authorList>
    </citation>
    <scope>NUCLEOTIDE SEQUENCE [LARGE SCALE GENOMIC DNA]</scope>
    <source>
        <strain evidence="2 3">AQ6-296</strain>
    </source>
</reference>
<name>A0A411HLX4_9GAMM</name>
<keyword evidence="1" id="KW-0472">Membrane</keyword>
<gene>
    <name evidence="2" type="ORF">ELE36_14745</name>
</gene>
<sequence length="95" mass="10596">MSFPLGRWVLAIALLDFAITNCAYIFWGDWSPGNAEPFIFKPMEIATVLSVLSIPVAWMCRSATAVRIFVGWFMLLAITHALVFFLIAFVRPAVG</sequence>
<protein>
    <submittedName>
        <fullName evidence="2">Uncharacterized protein</fullName>
    </submittedName>
</protein>
<keyword evidence="3" id="KW-1185">Reference proteome</keyword>
<evidence type="ECO:0000313" key="2">
    <source>
        <dbReference type="EMBL" id="QBB71511.1"/>
    </source>
</evidence>
<keyword evidence="1" id="KW-0812">Transmembrane</keyword>
<dbReference type="AlphaFoldDB" id="A0A411HLX4"/>
<dbReference type="KEGG" id="xbc:ELE36_14745"/>
<feature type="transmembrane region" description="Helical" evidence="1">
    <location>
        <begin position="70"/>
        <end position="90"/>
    </location>
</feature>
<dbReference type="EMBL" id="CP035704">
    <property type="protein sequence ID" value="QBB71511.1"/>
    <property type="molecule type" value="Genomic_DNA"/>
</dbReference>
<keyword evidence="1" id="KW-1133">Transmembrane helix</keyword>
<feature type="transmembrane region" description="Helical" evidence="1">
    <location>
        <begin position="7"/>
        <end position="27"/>
    </location>
</feature>
<evidence type="ECO:0000256" key="1">
    <source>
        <dbReference type="SAM" id="Phobius"/>
    </source>
</evidence>
<dbReference type="RefSeq" id="WP_129834583.1">
    <property type="nucleotide sequence ID" value="NZ_CP035704.1"/>
</dbReference>
<evidence type="ECO:0000313" key="3">
    <source>
        <dbReference type="Proteomes" id="UP000291562"/>
    </source>
</evidence>
<feature type="transmembrane region" description="Helical" evidence="1">
    <location>
        <begin position="39"/>
        <end position="58"/>
    </location>
</feature>